<gene>
    <name evidence="3" type="ORF">METZ01_LOCUS249469</name>
</gene>
<feature type="non-terminal residue" evidence="3">
    <location>
        <position position="1"/>
    </location>
</feature>
<name>A0A382IB62_9ZZZZ</name>
<protein>
    <recommendedName>
        <fullName evidence="2">Flagellin C-terminal domain-containing protein</fullName>
    </recommendedName>
</protein>
<dbReference type="InterPro" id="IPR001492">
    <property type="entry name" value="Flagellin"/>
</dbReference>
<dbReference type="InterPro" id="IPR042187">
    <property type="entry name" value="Flagellin_C_sub2"/>
</dbReference>
<dbReference type="EMBL" id="UINC01066181">
    <property type="protein sequence ID" value="SVB96615.1"/>
    <property type="molecule type" value="Genomic_DNA"/>
</dbReference>
<evidence type="ECO:0000256" key="1">
    <source>
        <dbReference type="ARBA" id="ARBA00023143"/>
    </source>
</evidence>
<dbReference type="PANTHER" id="PTHR42792:SF2">
    <property type="entry name" value="FLAGELLIN"/>
    <property type="match status" value="1"/>
</dbReference>
<accession>A0A382IB62</accession>
<reference evidence="3" key="1">
    <citation type="submission" date="2018-05" db="EMBL/GenBank/DDBJ databases">
        <authorList>
            <person name="Lanie J.A."/>
            <person name="Ng W.-L."/>
            <person name="Kazmierczak K.M."/>
            <person name="Andrzejewski T.M."/>
            <person name="Davidsen T.M."/>
            <person name="Wayne K.J."/>
            <person name="Tettelin H."/>
            <person name="Glass J.I."/>
            <person name="Rusch D."/>
            <person name="Podicherti R."/>
            <person name="Tsui H.-C.T."/>
            <person name="Winkler M.E."/>
        </authorList>
    </citation>
    <scope>NUCLEOTIDE SEQUENCE</scope>
</reference>
<feature type="domain" description="Flagellin C-terminal" evidence="2">
    <location>
        <begin position="86"/>
        <end position="171"/>
    </location>
</feature>
<keyword evidence="1" id="KW-0975">Bacterial flagellum</keyword>
<sequence>NFDRIGVQVTLAGANVSNATGQYADGDLDAQTLIVESGTGGSFQVGPKDRAYNRIEVNIGDMNASGENLNLTGASVSSISSSRATITQIDSAILAVSLQRGDLGAFQNRLNFTISYSENEIENIQASEASISDADIAAEVTLFTRAQILSQAATAMLAQANVLPQNALALLQ</sequence>
<dbReference type="InterPro" id="IPR046358">
    <property type="entry name" value="Flagellin_C"/>
</dbReference>
<proteinExistence type="predicted"/>
<dbReference type="SUPFAM" id="SSF64518">
    <property type="entry name" value="Phase 1 flagellin"/>
    <property type="match status" value="1"/>
</dbReference>
<dbReference type="Gene3D" id="1.20.1330.10">
    <property type="entry name" value="f41 fragment of flagellin, N-terminal domain"/>
    <property type="match status" value="1"/>
</dbReference>
<dbReference type="Pfam" id="PF00700">
    <property type="entry name" value="Flagellin_C"/>
    <property type="match status" value="1"/>
</dbReference>
<dbReference type="GO" id="GO:0009288">
    <property type="term" value="C:bacterial-type flagellum"/>
    <property type="evidence" value="ECO:0007669"/>
    <property type="project" value="InterPro"/>
</dbReference>
<organism evidence="3">
    <name type="scientific">marine metagenome</name>
    <dbReference type="NCBI Taxonomy" id="408172"/>
    <lineage>
        <taxon>unclassified sequences</taxon>
        <taxon>metagenomes</taxon>
        <taxon>ecological metagenomes</taxon>
    </lineage>
</organism>
<dbReference type="GO" id="GO:0005198">
    <property type="term" value="F:structural molecule activity"/>
    <property type="evidence" value="ECO:0007669"/>
    <property type="project" value="InterPro"/>
</dbReference>
<dbReference type="AlphaFoldDB" id="A0A382IB62"/>
<evidence type="ECO:0000259" key="2">
    <source>
        <dbReference type="Pfam" id="PF00700"/>
    </source>
</evidence>
<evidence type="ECO:0000313" key="3">
    <source>
        <dbReference type="EMBL" id="SVB96615.1"/>
    </source>
</evidence>
<dbReference type="PANTHER" id="PTHR42792">
    <property type="entry name" value="FLAGELLIN"/>
    <property type="match status" value="1"/>
</dbReference>
<dbReference type="Gene3D" id="6.10.10.10">
    <property type="entry name" value="Flagellar export chaperone, C-terminal domain"/>
    <property type="match status" value="1"/>
</dbReference>